<dbReference type="NCBIfam" id="TIGR01494">
    <property type="entry name" value="ATPase_P-type"/>
    <property type="match status" value="1"/>
</dbReference>
<keyword evidence="3" id="KW-0812">Transmembrane</keyword>
<keyword evidence="9" id="KW-1003">Cell membrane</keyword>
<dbReference type="Pfam" id="PF00702">
    <property type="entry name" value="Hydrolase"/>
    <property type="match status" value="1"/>
</dbReference>
<keyword evidence="4" id="KW-1278">Translocase</keyword>
<reference evidence="11" key="1">
    <citation type="submission" date="2020-07" db="EMBL/GenBank/DDBJ databases">
        <title>Severe corrosion of carbon steel in oil field produced water can be linked to methanogenic archaea containing a special type of NiFe hydrogenase.</title>
        <authorList>
            <person name="Lahme S."/>
            <person name="Mand J."/>
            <person name="Longwell J."/>
            <person name="Smith R."/>
            <person name="Enning D."/>
        </authorList>
    </citation>
    <scope>NUCLEOTIDE SEQUENCE</scope>
    <source>
        <strain evidence="11">MIC098Bin6</strain>
    </source>
</reference>
<feature type="non-terminal residue" evidence="11">
    <location>
        <position position="1"/>
    </location>
</feature>
<dbReference type="GO" id="GO:0005886">
    <property type="term" value="C:plasma membrane"/>
    <property type="evidence" value="ECO:0007669"/>
    <property type="project" value="UniProtKB-SubCell"/>
</dbReference>
<dbReference type="Gene3D" id="3.40.50.1000">
    <property type="entry name" value="HAD superfamily/HAD-like"/>
    <property type="match status" value="1"/>
</dbReference>
<sequence length="523" mass="55830">SDVKTIGLLSSLLRPRVEQVRVQRDGAEIRLALTELRVGDRVVCGSGEMVSVDGRIMEGEASLDQSSITGESMPVHVQPGDEILSGSLIHEGRIILDARQVGPETRLARINRFLENSLRFKSHGQQQSERLADRLVPATLGMGLGMFLLTRDIRRAAAVLTVDFSCAIKLANPVATRTAMYSAAREGILLKGAQALYALARVDTMVFDKTGTLTRGALEVTDVVPETGISRNDLLAMAAAAESHYAHPVARAVVAEAKSRGLALSPAGRVDFIVAHGVSAYVNGRRVLVGSRHFIEEDEGIDCSEVDRSAGTLRKNGKSLLYVARENRLLGVIALRDALRPEAVRVLRDLKAAGIRKIITLTGDHPETARAVAGQLPDLDEIRWDLKPEQKAAIVSDLQKQGHQVAFAGDGVNDAPALITADVGICMPGGADLARESAQVVLLKEDLNDLVAARKMAVQARKIIRTCFNASVGLNSLFLLLAGSGRIPPVLAAVLHNANTVGVLGYAAAAGMQRPVKKKGPGL</sequence>
<evidence type="ECO:0000256" key="6">
    <source>
        <dbReference type="ARBA" id="ARBA00023136"/>
    </source>
</evidence>
<dbReference type="EMBL" id="JACCQK010000332">
    <property type="protein sequence ID" value="MBG0779489.1"/>
    <property type="molecule type" value="Genomic_DNA"/>
</dbReference>
<dbReference type="InterPro" id="IPR036412">
    <property type="entry name" value="HAD-like_sf"/>
</dbReference>
<dbReference type="PANTHER" id="PTHR48085:SF5">
    <property type="entry name" value="CADMIUM_ZINC-TRANSPORTING ATPASE HMA4-RELATED"/>
    <property type="match status" value="1"/>
</dbReference>
<keyword evidence="6" id="KW-0472">Membrane</keyword>
<keyword evidence="5" id="KW-1133">Transmembrane helix</keyword>
<dbReference type="InterPro" id="IPR023214">
    <property type="entry name" value="HAD_sf"/>
</dbReference>
<evidence type="ECO:0000313" key="12">
    <source>
        <dbReference type="Proteomes" id="UP000706172"/>
    </source>
</evidence>
<evidence type="ECO:0000256" key="7">
    <source>
        <dbReference type="ARBA" id="ARBA00039097"/>
    </source>
</evidence>
<evidence type="ECO:0000256" key="9">
    <source>
        <dbReference type="RuleBase" id="RU362081"/>
    </source>
</evidence>
<organism evidence="11 12">
    <name type="scientific">Desulfotignum balticum</name>
    <dbReference type="NCBI Taxonomy" id="115781"/>
    <lineage>
        <taxon>Bacteria</taxon>
        <taxon>Pseudomonadati</taxon>
        <taxon>Thermodesulfobacteriota</taxon>
        <taxon>Desulfobacteria</taxon>
        <taxon>Desulfobacterales</taxon>
        <taxon>Desulfobacteraceae</taxon>
        <taxon>Desulfotignum</taxon>
    </lineage>
</organism>
<dbReference type="InterPro" id="IPR018303">
    <property type="entry name" value="ATPase_P-typ_P_site"/>
</dbReference>
<evidence type="ECO:0000256" key="2">
    <source>
        <dbReference type="ARBA" id="ARBA00006024"/>
    </source>
</evidence>
<dbReference type="GO" id="GO:0016887">
    <property type="term" value="F:ATP hydrolysis activity"/>
    <property type="evidence" value="ECO:0007669"/>
    <property type="project" value="InterPro"/>
</dbReference>
<feature type="domain" description="P-type ATPase A" evidence="10">
    <location>
        <begin position="18"/>
        <end position="114"/>
    </location>
</feature>
<dbReference type="GO" id="GO:0046872">
    <property type="term" value="F:metal ion binding"/>
    <property type="evidence" value="ECO:0007669"/>
    <property type="project" value="UniProtKB-KW"/>
</dbReference>
<dbReference type="InterPro" id="IPR008250">
    <property type="entry name" value="ATPase_P-typ_transduc_dom_A_sf"/>
</dbReference>
<dbReference type="InterPro" id="IPR001757">
    <property type="entry name" value="P_typ_ATPase"/>
</dbReference>
<dbReference type="SFLD" id="SFLDG00002">
    <property type="entry name" value="C1.7:_P-type_atpase_like"/>
    <property type="match status" value="1"/>
</dbReference>
<gene>
    <name evidence="11" type="ORF">H0S81_06140</name>
</gene>
<dbReference type="InterPro" id="IPR023299">
    <property type="entry name" value="ATPase_P-typ_cyto_dom_N"/>
</dbReference>
<dbReference type="SFLD" id="SFLDF00027">
    <property type="entry name" value="p-type_atpase"/>
    <property type="match status" value="1"/>
</dbReference>
<protein>
    <recommendedName>
        <fullName evidence="7">P-type Zn(2+) transporter</fullName>
        <ecNumber evidence="7">7.2.2.12</ecNumber>
    </recommendedName>
</protein>
<name>A0A931CY07_9BACT</name>
<accession>A0A931CY07</accession>
<dbReference type="Pfam" id="PF00122">
    <property type="entry name" value="E1-E2_ATPase"/>
    <property type="match status" value="1"/>
</dbReference>
<dbReference type="InterPro" id="IPR059000">
    <property type="entry name" value="ATPase_P-type_domA"/>
</dbReference>
<dbReference type="InterPro" id="IPR051014">
    <property type="entry name" value="Cation_Transport_ATPase_IB"/>
</dbReference>
<comment type="subcellular location">
    <subcellularLocation>
        <location evidence="9">Cell membrane</location>
    </subcellularLocation>
    <subcellularLocation>
        <location evidence="1">Membrane</location>
    </subcellularLocation>
</comment>
<evidence type="ECO:0000256" key="1">
    <source>
        <dbReference type="ARBA" id="ARBA00004370"/>
    </source>
</evidence>
<dbReference type="EC" id="7.2.2.12" evidence="7"/>
<dbReference type="GO" id="GO:0005524">
    <property type="term" value="F:ATP binding"/>
    <property type="evidence" value="ECO:0007669"/>
    <property type="project" value="UniProtKB-UniRule"/>
</dbReference>
<keyword evidence="9" id="KW-0479">Metal-binding</keyword>
<evidence type="ECO:0000256" key="4">
    <source>
        <dbReference type="ARBA" id="ARBA00022967"/>
    </source>
</evidence>
<proteinExistence type="inferred from homology"/>
<dbReference type="NCBIfam" id="TIGR01525">
    <property type="entry name" value="ATPase-IB_hvy"/>
    <property type="match status" value="1"/>
</dbReference>
<dbReference type="SFLD" id="SFLDS00003">
    <property type="entry name" value="Haloacid_Dehalogenase"/>
    <property type="match status" value="1"/>
</dbReference>
<dbReference type="PANTHER" id="PTHR48085">
    <property type="entry name" value="CADMIUM/ZINC-TRANSPORTING ATPASE HMA2-RELATED"/>
    <property type="match status" value="1"/>
</dbReference>
<comment type="catalytic activity">
    <reaction evidence="8">
        <text>Zn(2+)(in) + ATP + H2O = Zn(2+)(out) + ADP + phosphate + H(+)</text>
        <dbReference type="Rhea" id="RHEA:20621"/>
        <dbReference type="ChEBI" id="CHEBI:15377"/>
        <dbReference type="ChEBI" id="CHEBI:15378"/>
        <dbReference type="ChEBI" id="CHEBI:29105"/>
        <dbReference type="ChEBI" id="CHEBI:30616"/>
        <dbReference type="ChEBI" id="CHEBI:43474"/>
        <dbReference type="ChEBI" id="CHEBI:456216"/>
        <dbReference type="EC" id="7.2.2.12"/>
    </reaction>
</comment>
<dbReference type="AlphaFoldDB" id="A0A931CY07"/>
<evidence type="ECO:0000256" key="8">
    <source>
        <dbReference type="ARBA" id="ARBA00047308"/>
    </source>
</evidence>
<evidence type="ECO:0000256" key="5">
    <source>
        <dbReference type="ARBA" id="ARBA00022989"/>
    </source>
</evidence>
<dbReference type="InterPro" id="IPR044492">
    <property type="entry name" value="P_typ_ATPase_HD_dom"/>
</dbReference>
<keyword evidence="9" id="KW-0547">Nucleotide-binding</keyword>
<dbReference type="SUPFAM" id="SSF81653">
    <property type="entry name" value="Calcium ATPase, transduction domain A"/>
    <property type="match status" value="1"/>
</dbReference>
<comment type="caution">
    <text evidence="11">The sequence shown here is derived from an EMBL/GenBank/DDBJ whole genome shotgun (WGS) entry which is preliminary data.</text>
</comment>
<dbReference type="PRINTS" id="PR00119">
    <property type="entry name" value="CATATPASE"/>
</dbReference>
<dbReference type="Gene3D" id="3.40.1110.10">
    <property type="entry name" value="Calcium-transporting ATPase, cytoplasmic domain N"/>
    <property type="match status" value="1"/>
</dbReference>
<comment type="similarity">
    <text evidence="2 9">Belongs to the cation transport ATPase (P-type) (TC 3.A.3) family. Type IB subfamily.</text>
</comment>
<dbReference type="SUPFAM" id="SSF56784">
    <property type="entry name" value="HAD-like"/>
    <property type="match status" value="1"/>
</dbReference>
<dbReference type="PROSITE" id="PS00154">
    <property type="entry name" value="ATPASE_E1_E2"/>
    <property type="match status" value="1"/>
</dbReference>
<dbReference type="GO" id="GO:0016463">
    <property type="term" value="F:P-type zinc transporter activity"/>
    <property type="evidence" value="ECO:0007669"/>
    <property type="project" value="UniProtKB-EC"/>
</dbReference>
<dbReference type="Gene3D" id="2.70.150.10">
    <property type="entry name" value="Calcium-transporting ATPase, cytoplasmic transduction domain A"/>
    <property type="match status" value="1"/>
</dbReference>
<keyword evidence="9" id="KW-0067">ATP-binding</keyword>
<evidence type="ECO:0000256" key="3">
    <source>
        <dbReference type="ARBA" id="ARBA00022692"/>
    </source>
</evidence>
<evidence type="ECO:0000259" key="10">
    <source>
        <dbReference type="Pfam" id="PF00122"/>
    </source>
</evidence>
<dbReference type="Proteomes" id="UP000706172">
    <property type="component" value="Unassembled WGS sequence"/>
</dbReference>
<evidence type="ECO:0000313" key="11">
    <source>
        <dbReference type="EMBL" id="MBG0779489.1"/>
    </source>
</evidence>
<dbReference type="InterPro" id="IPR027256">
    <property type="entry name" value="P-typ_ATPase_IB"/>
</dbReference>